<dbReference type="InterPro" id="IPR027417">
    <property type="entry name" value="P-loop_NTPase"/>
</dbReference>
<dbReference type="Pfam" id="PF00931">
    <property type="entry name" value="NB-ARC"/>
    <property type="match status" value="1"/>
</dbReference>
<dbReference type="GeneID" id="112276020"/>
<accession>A0A2K1IHN4</accession>
<dbReference type="PANTHER" id="PTHR11017">
    <property type="entry name" value="LEUCINE-RICH REPEAT-CONTAINING PROTEIN"/>
    <property type="match status" value="1"/>
</dbReference>
<evidence type="ECO:0000313" key="2">
    <source>
        <dbReference type="EMBL" id="PNR28785.1"/>
    </source>
</evidence>
<sequence length="990" mass="113496">MDRHQVNWDSPLEPKHKIFLSHSGAQKSFVEALCDQLEDVRRFPFFDKRADSLPLGERFPDLIFQAAQQCRVAVVILSEEYFTTKWPMLELVAFMQARESDINKPKILPLFFKTSLSELGDTTRRNHWFSAWEVLAQADHRVKLGKWKDALKQLPSFKGIEYVKRGESPYQEDSVKAYRDVVVSYLCDLVPPDVWWDDSDVQGRLRICRRILGKFEKTCESLRNGVRVVGLYGTGGIGKTTFCKVLCNELDKKFHGKVCHAELGNPTLELLKVVIKTLTDTAKQQFEHWTEDQCRNYLKHEVRRRATFLALDNVSIESLDQAKMYLDADFHKDSMVLVTARSLSILTSHLKINESHCMEMPELEREEATKLFLNHAAPDYDSFGDKDHDNDIQRCVEECLYSKGENFGSHYHPLALKVLGEQLRSSDPSEWQDVLDEEPDKFNLLGETTHRVFSVLKRSYNSLREDDQLFFMDVALYTPEKYIFLEVPGNIFYWLSMVHNLEVTQVRRRLERLKTRGMLEDLGDGFRSIAMHELFRELAKMEVKAVDFDTRRCVYETDDITELQRKRSGNCCSKLVRIALTDCFDLESFAGIKWHYFSNLVVLKLFRCDLDDDDLNLEGLELLRSLDAYDCSRLSKLPGLQALKYLTYLRLTDVPIRNKTLDHLPVSLKHLHLQGHMELYRPPNLDHCTNLRELTLQLCPEMFMFPDLSKLSSLRKIFFSGCYKAHTVRGLNSQLSKLESLRVVGNASRSVSCPGLGELIGLQELQLRQIDSMEPADLQKLTNLKVLEILSNKLTRLSGLERLTNLEALSLKGCIVLRSLENLRQLPALRLLNVGGCCNLRSLKVYDCASLTMCLGLSDLAALEELYLCNVGVKEVPYMKELYLRNVGLLSTVEPQGEPNFAKLKILNLHGCTELKSLEDIGPLPALQQLDVSCCSKLEELPDLGSSSKLELLNFSQSAVQLRYRDVYRLASMPLLSPVTIVKEDSVDSR</sequence>
<dbReference type="SUPFAM" id="SSF52058">
    <property type="entry name" value="L domain-like"/>
    <property type="match status" value="1"/>
</dbReference>
<feature type="domain" description="TIR" evidence="1">
    <location>
        <begin position="14"/>
        <end position="182"/>
    </location>
</feature>
<dbReference type="GO" id="GO:0007165">
    <property type="term" value="P:signal transduction"/>
    <property type="evidence" value="ECO:0007669"/>
    <property type="project" value="InterPro"/>
</dbReference>
<dbReference type="EMBL" id="ABEU02000023">
    <property type="protein sequence ID" value="PNR28785.1"/>
    <property type="molecule type" value="Genomic_DNA"/>
</dbReference>
<evidence type="ECO:0000313" key="4">
    <source>
        <dbReference type="Proteomes" id="UP000006727"/>
    </source>
</evidence>
<dbReference type="SUPFAM" id="SSF52200">
    <property type="entry name" value="Toll/Interleukin receptor TIR domain"/>
    <property type="match status" value="1"/>
</dbReference>
<dbReference type="OMA" id="INESHCM"/>
<dbReference type="PRINTS" id="PR00364">
    <property type="entry name" value="DISEASERSIST"/>
</dbReference>
<dbReference type="PaxDb" id="3218-PP1S210_15V6.1"/>
<reference evidence="2 4" key="1">
    <citation type="journal article" date="2008" name="Science">
        <title>The Physcomitrella genome reveals evolutionary insights into the conquest of land by plants.</title>
        <authorList>
            <person name="Rensing S."/>
            <person name="Lang D."/>
            <person name="Zimmer A."/>
            <person name="Terry A."/>
            <person name="Salamov A."/>
            <person name="Shapiro H."/>
            <person name="Nishiyama T."/>
            <person name="Perroud P.-F."/>
            <person name="Lindquist E."/>
            <person name="Kamisugi Y."/>
            <person name="Tanahashi T."/>
            <person name="Sakakibara K."/>
            <person name="Fujita T."/>
            <person name="Oishi K."/>
            <person name="Shin-I T."/>
            <person name="Kuroki Y."/>
            <person name="Toyoda A."/>
            <person name="Suzuki Y."/>
            <person name="Hashimoto A."/>
            <person name="Yamaguchi K."/>
            <person name="Sugano A."/>
            <person name="Kohara Y."/>
            <person name="Fujiyama A."/>
            <person name="Anterola A."/>
            <person name="Aoki S."/>
            <person name="Ashton N."/>
            <person name="Barbazuk W.B."/>
            <person name="Barker E."/>
            <person name="Bennetzen J."/>
            <person name="Bezanilla M."/>
            <person name="Blankenship R."/>
            <person name="Cho S.H."/>
            <person name="Dutcher S."/>
            <person name="Estelle M."/>
            <person name="Fawcett J.A."/>
            <person name="Gundlach H."/>
            <person name="Hanada K."/>
            <person name="Heyl A."/>
            <person name="Hicks K.A."/>
            <person name="Hugh J."/>
            <person name="Lohr M."/>
            <person name="Mayer K."/>
            <person name="Melkozernov A."/>
            <person name="Murata T."/>
            <person name="Nelson D."/>
            <person name="Pils B."/>
            <person name="Prigge M."/>
            <person name="Reiss B."/>
            <person name="Renner T."/>
            <person name="Rombauts S."/>
            <person name="Rushton P."/>
            <person name="Sanderfoot A."/>
            <person name="Schween G."/>
            <person name="Shiu S.-H."/>
            <person name="Stueber K."/>
            <person name="Theodoulou F.L."/>
            <person name="Tu H."/>
            <person name="Van de Peer Y."/>
            <person name="Verrier P.J."/>
            <person name="Waters E."/>
            <person name="Wood A."/>
            <person name="Yang L."/>
            <person name="Cove D."/>
            <person name="Cuming A."/>
            <person name="Hasebe M."/>
            <person name="Lucas S."/>
            <person name="Mishler D.B."/>
            <person name="Reski R."/>
            <person name="Grigoriev I."/>
            <person name="Quatrano R.S."/>
            <person name="Boore J.L."/>
        </authorList>
    </citation>
    <scope>NUCLEOTIDE SEQUENCE [LARGE SCALE GENOMIC DNA]</scope>
    <source>
        <strain evidence="3 4">cv. Gransden 2004</strain>
    </source>
</reference>
<dbReference type="EnsemblPlants" id="Pp3c23_230V3.1">
    <property type="protein sequence ID" value="Pp3c23_230V3.1"/>
    <property type="gene ID" value="Pp3c23_230"/>
</dbReference>
<dbReference type="SUPFAM" id="SSF52047">
    <property type="entry name" value="RNI-like"/>
    <property type="match status" value="1"/>
</dbReference>
<dbReference type="GO" id="GO:0043531">
    <property type="term" value="F:ADP binding"/>
    <property type="evidence" value="ECO:0007669"/>
    <property type="project" value="InterPro"/>
</dbReference>
<dbReference type="Gramene" id="Pp3c23_230V3.4">
    <property type="protein sequence ID" value="Pp3c23_230V3.4"/>
    <property type="gene ID" value="Pp3c23_230"/>
</dbReference>
<dbReference type="PANTHER" id="PTHR11017:SF579">
    <property type="entry name" value="TIR DOMAIN-CONTAINING PROTEIN"/>
    <property type="match status" value="1"/>
</dbReference>
<dbReference type="Proteomes" id="UP000006727">
    <property type="component" value="Chromosome 23"/>
</dbReference>
<dbReference type="Gene3D" id="3.80.10.10">
    <property type="entry name" value="Ribonuclease Inhibitor"/>
    <property type="match status" value="2"/>
</dbReference>
<dbReference type="OrthoDB" id="1938732at2759"/>
<dbReference type="SMART" id="SM00255">
    <property type="entry name" value="TIR"/>
    <property type="match status" value="1"/>
</dbReference>
<dbReference type="PROSITE" id="PS50104">
    <property type="entry name" value="TIR"/>
    <property type="match status" value="1"/>
</dbReference>
<dbReference type="EnsemblPlants" id="Pp3c23_230V3.4">
    <property type="protein sequence ID" value="Pp3c23_230V3.4"/>
    <property type="gene ID" value="Pp3c23_230"/>
</dbReference>
<proteinExistence type="predicted"/>
<organism evidence="2">
    <name type="scientific">Physcomitrium patens</name>
    <name type="common">Spreading-leaved earth moss</name>
    <name type="synonym">Physcomitrella patens</name>
    <dbReference type="NCBI Taxonomy" id="3218"/>
    <lineage>
        <taxon>Eukaryota</taxon>
        <taxon>Viridiplantae</taxon>
        <taxon>Streptophyta</taxon>
        <taxon>Embryophyta</taxon>
        <taxon>Bryophyta</taxon>
        <taxon>Bryophytina</taxon>
        <taxon>Bryopsida</taxon>
        <taxon>Funariidae</taxon>
        <taxon>Funariales</taxon>
        <taxon>Funariaceae</taxon>
        <taxon>Physcomitrium</taxon>
    </lineage>
</organism>
<evidence type="ECO:0000313" key="3">
    <source>
        <dbReference type="EnsemblPlants" id="Pp3c23_230V3.1"/>
    </source>
</evidence>
<dbReference type="PROSITE" id="PS51450">
    <property type="entry name" value="LRR"/>
    <property type="match status" value="1"/>
</dbReference>
<evidence type="ECO:0000259" key="1">
    <source>
        <dbReference type="PROSITE" id="PS50104"/>
    </source>
</evidence>
<dbReference type="GO" id="GO:0006952">
    <property type="term" value="P:defense response"/>
    <property type="evidence" value="ECO:0007669"/>
    <property type="project" value="InterPro"/>
</dbReference>
<name>A0A2K1IHN4_PHYPA</name>
<dbReference type="InterPro" id="IPR000157">
    <property type="entry name" value="TIR_dom"/>
</dbReference>
<reference evidence="2 4" key="2">
    <citation type="journal article" date="2018" name="Plant J.">
        <title>The Physcomitrella patens chromosome-scale assembly reveals moss genome structure and evolution.</title>
        <authorList>
            <person name="Lang D."/>
            <person name="Ullrich K.K."/>
            <person name="Murat F."/>
            <person name="Fuchs J."/>
            <person name="Jenkins J."/>
            <person name="Haas F.B."/>
            <person name="Piednoel M."/>
            <person name="Gundlach H."/>
            <person name="Van Bel M."/>
            <person name="Meyberg R."/>
            <person name="Vives C."/>
            <person name="Morata J."/>
            <person name="Symeonidi A."/>
            <person name="Hiss M."/>
            <person name="Muchero W."/>
            <person name="Kamisugi Y."/>
            <person name="Saleh O."/>
            <person name="Blanc G."/>
            <person name="Decker E.L."/>
            <person name="van Gessel N."/>
            <person name="Grimwood J."/>
            <person name="Hayes R.D."/>
            <person name="Graham S.W."/>
            <person name="Gunter L.E."/>
            <person name="McDaniel S.F."/>
            <person name="Hoernstein S.N.W."/>
            <person name="Larsson A."/>
            <person name="Li F.W."/>
            <person name="Perroud P.F."/>
            <person name="Phillips J."/>
            <person name="Ranjan P."/>
            <person name="Rokshar D.S."/>
            <person name="Rothfels C.J."/>
            <person name="Schneider L."/>
            <person name="Shu S."/>
            <person name="Stevenson D.W."/>
            <person name="Thummler F."/>
            <person name="Tillich M."/>
            <person name="Villarreal Aguilar J.C."/>
            <person name="Widiez T."/>
            <person name="Wong G.K."/>
            <person name="Wymore A."/>
            <person name="Zhang Y."/>
            <person name="Zimmer A.D."/>
            <person name="Quatrano R.S."/>
            <person name="Mayer K.F.X."/>
            <person name="Goodstein D."/>
            <person name="Casacuberta J.M."/>
            <person name="Vandepoele K."/>
            <person name="Reski R."/>
            <person name="Cuming A.C."/>
            <person name="Tuskan G.A."/>
            <person name="Maumus F."/>
            <person name="Salse J."/>
            <person name="Schmutz J."/>
            <person name="Rensing S.A."/>
        </authorList>
    </citation>
    <scope>NUCLEOTIDE SEQUENCE [LARGE SCALE GENOMIC DNA]</scope>
    <source>
        <strain evidence="3 4">cv. Gransden 2004</strain>
    </source>
</reference>
<dbReference type="InterPro" id="IPR035897">
    <property type="entry name" value="Toll_tir_struct_dom_sf"/>
</dbReference>
<dbReference type="Gramene" id="Pp3c23_230V3.1">
    <property type="protein sequence ID" value="Pp3c23_230V3.1"/>
    <property type="gene ID" value="Pp3c23_230"/>
</dbReference>
<dbReference type="Pfam" id="PF13676">
    <property type="entry name" value="TIR_2"/>
    <property type="match status" value="1"/>
</dbReference>
<dbReference type="InterPro" id="IPR032675">
    <property type="entry name" value="LRR_dom_sf"/>
</dbReference>
<dbReference type="InterPro" id="IPR002182">
    <property type="entry name" value="NB-ARC"/>
</dbReference>
<dbReference type="Gene3D" id="3.40.50.10140">
    <property type="entry name" value="Toll/interleukin-1 receptor homology (TIR) domain"/>
    <property type="match status" value="1"/>
</dbReference>
<dbReference type="InterPro" id="IPR001611">
    <property type="entry name" value="Leu-rich_rpt"/>
</dbReference>
<dbReference type="InterPro" id="IPR044974">
    <property type="entry name" value="Disease_R_plants"/>
</dbReference>
<reference evidence="3" key="3">
    <citation type="submission" date="2020-12" db="UniProtKB">
        <authorList>
            <consortium name="EnsemblPlants"/>
        </authorList>
    </citation>
    <scope>IDENTIFICATION</scope>
</reference>
<dbReference type="AlphaFoldDB" id="A0A2K1IHN4"/>
<dbReference type="RefSeq" id="XP_024362717.1">
    <property type="nucleotide sequence ID" value="XM_024506949.2"/>
</dbReference>
<dbReference type="SUPFAM" id="SSF52540">
    <property type="entry name" value="P-loop containing nucleoside triphosphate hydrolases"/>
    <property type="match status" value="1"/>
</dbReference>
<gene>
    <name evidence="3" type="primary">LOC112276020</name>
    <name evidence="2" type="ORF">PHYPA_027477</name>
</gene>
<protein>
    <recommendedName>
        <fullName evidence="1">TIR domain-containing protein</fullName>
    </recommendedName>
</protein>
<dbReference type="Gene3D" id="3.40.50.300">
    <property type="entry name" value="P-loop containing nucleotide triphosphate hydrolases"/>
    <property type="match status" value="1"/>
</dbReference>
<keyword evidence="4" id="KW-1185">Reference proteome</keyword>